<dbReference type="OrthoDB" id="9762826at2"/>
<dbReference type="InterPro" id="IPR003660">
    <property type="entry name" value="HAMP_dom"/>
</dbReference>
<dbReference type="GO" id="GO:0000155">
    <property type="term" value="F:phosphorelay sensor kinase activity"/>
    <property type="evidence" value="ECO:0007669"/>
    <property type="project" value="InterPro"/>
</dbReference>
<keyword evidence="6" id="KW-0808">Transferase</keyword>
<dbReference type="SUPFAM" id="SSF47384">
    <property type="entry name" value="Homodimeric domain of signal transducing histidine kinase"/>
    <property type="match status" value="1"/>
</dbReference>
<evidence type="ECO:0000313" key="18">
    <source>
        <dbReference type="Proteomes" id="UP000190105"/>
    </source>
</evidence>
<evidence type="ECO:0000256" key="12">
    <source>
        <dbReference type="ARBA" id="ARBA00023012"/>
    </source>
</evidence>
<feature type="transmembrane region" description="Helical" evidence="14">
    <location>
        <begin position="6"/>
        <end position="26"/>
    </location>
</feature>
<dbReference type="Gene3D" id="1.10.287.130">
    <property type="match status" value="1"/>
</dbReference>
<dbReference type="Proteomes" id="UP000190105">
    <property type="component" value="Unassembled WGS sequence"/>
</dbReference>
<keyword evidence="11 14" id="KW-1133">Transmembrane helix</keyword>
<keyword evidence="5" id="KW-0597">Phosphoprotein</keyword>
<dbReference type="InterPro" id="IPR003661">
    <property type="entry name" value="HisK_dim/P_dom"/>
</dbReference>
<keyword evidence="7 14" id="KW-0812">Transmembrane</keyword>
<dbReference type="InterPro" id="IPR004358">
    <property type="entry name" value="Sig_transdc_His_kin-like_C"/>
</dbReference>
<dbReference type="PRINTS" id="PR00344">
    <property type="entry name" value="BCTRLSENSOR"/>
</dbReference>
<dbReference type="GO" id="GO:0005524">
    <property type="term" value="F:ATP binding"/>
    <property type="evidence" value="ECO:0007669"/>
    <property type="project" value="UniProtKB-KW"/>
</dbReference>
<accession>A0A1T4X0G7</accession>
<evidence type="ECO:0000256" key="13">
    <source>
        <dbReference type="ARBA" id="ARBA00023136"/>
    </source>
</evidence>
<evidence type="ECO:0000256" key="10">
    <source>
        <dbReference type="ARBA" id="ARBA00022840"/>
    </source>
</evidence>
<dbReference type="Pfam" id="PF00672">
    <property type="entry name" value="HAMP"/>
    <property type="match status" value="1"/>
</dbReference>
<reference evidence="18" key="1">
    <citation type="submission" date="2017-02" db="EMBL/GenBank/DDBJ databases">
        <authorList>
            <person name="Varghese N."/>
            <person name="Submissions S."/>
        </authorList>
    </citation>
    <scope>NUCLEOTIDE SEQUENCE [LARGE SCALE GENOMIC DNA]</scope>
    <source>
        <strain evidence="18">USBA 833</strain>
    </source>
</reference>
<evidence type="ECO:0000256" key="9">
    <source>
        <dbReference type="ARBA" id="ARBA00022777"/>
    </source>
</evidence>
<dbReference type="SUPFAM" id="SSF158472">
    <property type="entry name" value="HAMP domain-like"/>
    <property type="match status" value="1"/>
</dbReference>
<dbReference type="InterPro" id="IPR050398">
    <property type="entry name" value="HssS/ArlS-like"/>
</dbReference>
<dbReference type="SMART" id="SM00304">
    <property type="entry name" value="HAMP"/>
    <property type="match status" value="1"/>
</dbReference>
<dbReference type="FunFam" id="3.30.565.10:FF:000006">
    <property type="entry name" value="Sensor histidine kinase WalK"/>
    <property type="match status" value="1"/>
</dbReference>
<dbReference type="SMART" id="SM00387">
    <property type="entry name" value="HATPase_c"/>
    <property type="match status" value="1"/>
</dbReference>
<dbReference type="InterPro" id="IPR005467">
    <property type="entry name" value="His_kinase_dom"/>
</dbReference>
<comment type="subcellular location">
    <subcellularLocation>
        <location evidence="2">Cell membrane</location>
        <topology evidence="2">Multi-pass membrane protein</topology>
    </subcellularLocation>
</comment>
<dbReference type="RefSeq" id="WP_078695862.1">
    <property type="nucleotide sequence ID" value="NZ_FUYH01000005.1"/>
</dbReference>
<evidence type="ECO:0000256" key="6">
    <source>
        <dbReference type="ARBA" id="ARBA00022679"/>
    </source>
</evidence>
<dbReference type="SMART" id="SM00388">
    <property type="entry name" value="HisKA"/>
    <property type="match status" value="1"/>
</dbReference>
<feature type="transmembrane region" description="Helical" evidence="14">
    <location>
        <begin position="165"/>
        <end position="183"/>
    </location>
</feature>
<dbReference type="EMBL" id="FUYH01000005">
    <property type="protein sequence ID" value="SKA83102.1"/>
    <property type="molecule type" value="Genomic_DNA"/>
</dbReference>
<evidence type="ECO:0000256" key="2">
    <source>
        <dbReference type="ARBA" id="ARBA00004651"/>
    </source>
</evidence>
<dbReference type="CDD" id="cd06225">
    <property type="entry name" value="HAMP"/>
    <property type="match status" value="1"/>
</dbReference>
<dbReference type="CDD" id="cd00082">
    <property type="entry name" value="HisKA"/>
    <property type="match status" value="1"/>
</dbReference>
<evidence type="ECO:0000256" key="5">
    <source>
        <dbReference type="ARBA" id="ARBA00022553"/>
    </source>
</evidence>
<proteinExistence type="predicted"/>
<feature type="domain" description="HAMP" evidence="16">
    <location>
        <begin position="185"/>
        <end position="237"/>
    </location>
</feature>
<dbReference type="SUPFAM" id="SSF55874">
    <property type="entry name" value="ATPase domain of HSP90 chaperone/DNA topoisomerase II/histidine kinase"/>
    <property type="match status" value="1"/>
</dbReference>
<evidence type="ECO:0000256" key="11">
    <source>
        <dbReference type="ARBA" id="ARBA00022989"/>
    </source>
</evidence>
<keyword evidence="8" id="KW-0547">Nucleotide-binding</keyword>
<sequence>MKGIRLKLFIYISLLMILLLLFNILLQSSILNRYYSNTEKDKLISYAQIIEKNLLNPKELSSQIDRISSNLNARVSIYDDRGNIIYKDYSHMMGMTGKIMNIEKSNLELVLKGQVIYRTDEVMLRQSKIISLGYPAKVNGTVAAIFIHIPTVEIKSTVENISKQFTYLLFIAILISFLGAYILSNKFTKPILDIKNAAKKISEGNYDVRLNIATNDEIEELSNTINVMSENLTKTEKLRRDFIANVTHEFRTPLGIIKGYAEALYDDIVPEDEKKQYIEDIIEEVGKLNRLVNENLELSKIESKSIKLNFQNFNLYDLLKDIVDKVKIIKGNRRINLSGEDVFINGDMEYLERAILNIISNSIKHTKDDGLIEISLKSENKTSITIKDDGEGIEKEHLPYIFERFYRAKEKGTGGLGLSIAKEIIKLHGGEIKVISKLGEGSVFEIKLPC</sequence>
<evidence type="ECO:0000256" key="8">
    <source>
        <dbReference type="ARBA" id="ARBA00022741"/>
    </source>
</evidence>
<keyword evidence="13 14" id="KW-0472">Membrane</keyword>
<evidence type="ECO:0000259" key="15">
    <source>
        <dbReference type="PROSITE" id="PS50109"/>
    </source>
</evidence>
<dbReference type="PANTHER" id="PTHR45528:SF1">
    <property type="entry name" value="SENSOR HISTIDINE KINASE CPXA"/>
    <property type="match status" value="1"/>
</dbReference>
<dbReference type="FunFam" id="1.10.287.130:FF:000001">
    <property type="entry name" value="Two-component sensor histidine kinase"/>
    <property type="match status" value="1"/>
</dbReference>
<dbReference type="PROSITE" id="PS50109">
    <property type="entry name" value="HIS_KIN"/>
    <property type="match status" value="1"/>
</dbReference>
<dbReference type="Pfam" id="PF02518">
    <property type="entry name" value="HATPase_c"/>
    <property type="match status" value="1"/>
</dbReference>
<dbReference type="STRING" id="1147123.SAMN05443428_10537"/>
<feature type="domain" description="Histidine kinase" evidence="15">
    <location>
        <begin position="245"/>
        <end position="450"/>
    </location>
</feature>
<dbReference type="Gene3D" id="6.10.340.10">
    <property type="match status" value="1"/>
</dbReference>
<dbReference type="AlphaFoldDB" id="A0A1T4X0G7"/>
<keyword evidence="4" id="KW-1003">Cell membrane</keyword>
<evidence type="ECO:0000256" key="3">
    <source>
        <dbReference type="ARBA" id="ARBA00012438"/>
    </source>
</evidence>
<dbReference type="GO" id="GO:0005886">
    <property type="term" value="C:plasma membrane"/>
    <property type="evidence" value="ECO:0007669"/>
    <property type="project" value="UniProtKB-SubCell"/>
</dbReference>
<dbReference type="InterPro" id="IPR036890">
    <property type="entry name" value="HATPase_C_sf"/>
</dbReference>
<evidence type="ECO:0000256" key="7">
    <source>
        <dbReference type="ARBA" id="ARBA00022692"/>
    </source>
</evidence>
<keyword evidence="12" id="KW-0902">Two-component regulatory system</keyword>
<dbReference type="PROSITE" id="PS50885">
    <property type="entry name" value="HAMP"/>
    <property type="match status" value="1"/>
</dbReference>
<dbReference type="CDD" id="cd00075">
    <property type="entry name" value="HATPase"/>
    <property type="match status" value="1"/>
</dbReference>
<keyword evidence="10" id="KW-0067">ATP-binding</keyword>
<dbReference type="EC" id="2.7.13.3" evidence="3"/>
<comment type="catalytic activity">
    <reaction evidence="1">
        <text>ATP + protein L-histidine = ADP + protein N-phospho-L-histidine.</text>
        <dbReference type="EC" id="2.7.13.3"/>
    </reaction>
</comment>
<dbReference type="Gene3D" id="3.30.565.10">
    <property type="entry name" value="Histidine kinase-like ATPase, C-terminal domain"/>
    <property type="match status" value="1"/>
</dbReference>
<evidence type="ECO:0000259" key="16">
    <source>
        <dbReference type="PROSITE" id="PS50885"/>
    </source>
</evidence>
<keyword evidence="18" id="KW-1185">Reference proteome</keyword>
<keyword evidence="9 17" id="KW-0418">Kinase</keyword>
<dbReference type="PANTHER" id="PTHR45528">
    <property type="entry name" value="SENSOR HISTIDINE KINASE CPXA"/>
    <property type="match status" value="1"/>
</dbReference>
<gene>
    <name evidence="17" type="ORF">SAMN05443428_10537</name>
</gene>
<organism evidence="17 18">
    <name type="scientific">Caloramator quimbayensis</name>
    <dbReference type="NCBI Taxonomy" id="1147123"/>
    <lineage>
        <taxon>Bacteria</taxon>
        <taxon>Bacillati</taxon>
        <taxon>Bacillota</taxon>
        <taxon>Clostridia</taxon>
        <taxon>Eubacteriales</taxon>
        <taxon>Clostridiaceae</taxon>
        <taxon>Caloramator</taxon>
    </lineage>
</organism>
<evidence type="ECO:0000256" key="14">
    <source>
        <dbReference type="SAM" id="Phobius"/>
    </source>
</evidence>
<dbReference type="Pfam" id="PF00512">
    <property type="entry name" value="HisKA"/>
    <property type="match status" value="1"/>
</dbReference>
<protein>
    <recommendedName>
        <fullName evidence="3">histidine kinase</fullName>
        <ecNumber evidence="3">2.7.13.3</ecNumber>
    </recommendedName>
</protein>
<evidence type="ECO:0000256" key="4">
    <source>
        <dbReference type="ARBA" id="ARBA00022475"/>
    </source>
</evidence>
<evidence type="ECO:0000313" key="17">
    <source>
        <dbReference type="EMBL" id="SKA83102.1"/>
    </source>
</evidence>
<evidence type="ECO:0000256" key="1">
    <source>
        <dbReference type="ARBA" id="ARBA00000085"/>
    </source>
</evidence>
<dbReference type="InterPro" id="IPR003594">
    <property type="entry name" value="HATPase_dom"/>
</dbReference>
<name>A0A1T4X0G7_9CLOT</name>
<dbReference type="InterPro" id="IPR036097">
    <property type="entry name" value="HisK_dim/P_sf"/>
</dbReference>